<dbReference type="PANTHER" id="PTHR46429:SF1">
    <property type="entry name" value="23S RRNA (GUANOSINE-2'-O-)-METHYLTRANSFERASE RLMB"/>
    <property type="match status" value="1"/>
</dbReference>
<evidence type="ECO:0000313" key="4">
    <source>
        <dbReference type="EMBL" id="MBU3844534.1"/>
    </source>
</evidence>
<name>A0A948TGK5_9GAMM</name>
<comment type="caution">
    <text evidence="4">The sequence shown here is derived from an EMBL/GenBank/DDBJ whole genome shotgun (WGS) entry which is preliminary data.</text>
</comment>
<dbReference type="EMBL" id="JAHLFE010000133">
    <property type="protein sequence ID" value="MBU3844534.1"/>
    <property type="molecule type" value="Genomic_DNA"/>
</dbReference>
<feature type="domain" description="RNA 2-O ribose methyltransferase substrate binding" evidence="3">
    <location>
        <begin position="12"/>
        <end position="89"/>
    </location>
</feature>
<evidence type="ECO:0000256" key="2">
    <source>
        <dbReference type="ARBA" id="ARBA00022679"/>
    </source>
</evidence>
<dbReference type="Gene3D" id="3.30.1330.30">
    <property type="match status" value="1"/>
</dbReference>
<reference evidence="4" key="2">
    <citation type="submission" date="2021-04" db="EMBL/GenBank/DDBJ databases">
        <authorList>
            <person name="Gilroy R."/>
        </authorList>
    </citation>
    <scope>NUCLEOTIDE SEQUENCE</scope>
    <source>
        <strain evidence="4">378</strain>
    </source>
</reference>
<evidence type="ECO:0000259" key="3">
    <source>
        <dbReference type="SMART" id="SM00967"/>
    </source>
</evidence>
<dbReference type="InterPro" id="IPR029026">
    <property type="entry name" value="tRNA_m1G_MTases_N"/>
</dbReference>
<dbReference type="InterPro" id="IPR004441">
    <property type="entry name" value="rRNA_MeTrfase_TrmH"/>
</dbReference>
<evidence type="ECO:0000256" key="1">
    <source>
        <dbReference type="ARBA" id="ARBA00022603"/>
    </source>
</evidence>
<protein>
    <submittedName>
        <fullName evidence="4">23S rRNA (Guanosine(2251)-2'-O)-methyltransferase RlmB</fullName>
    </submittedName>
</protein>
<dbReference type="GO" id="GO:0070039">
    <property type="term" value="F:rRNA (guanosine-2'-O-)-methyltransferase activity"/>
    <property type="evidence" value="ECO:0007669"/>
    <property type="project" value="TreeGrafter"/>
</dbReference>
<dbReference type="Gene3D" id="3.40.1280.10">
    <property type="match status" value="1"/>
</dbReference>
<evidence type="ECO:0000313" key="5">
    <source>
        <dbReference type="Proteomes" id="UP000733611"/>
    </source>
</evidence>
<dbReference type="InterPro" id="IPR029064">
    <property type="entry name" value="Ribosomal_eL30-like_sf"/>
</dbReference>
<dbReference type="NCBIfam" id="TIGR00186">
    <property type="entry name" value="rRNA_methyl_3"/>
    <property type="match status" value="1"/>
</dbReference>
<dbReference type="GO" id="GO:0005829">
    <property type="term" value="C:cytosol"/>
    <property type="evidence" value="ECO:0007669"/>
    <property type="project" value="TreeGrafter"/>
</dbReference>
<dbReference type="SUPFAM" id="SSF55315">
    <property type="entry name" value="L30e-like"/>
    <property type="match status" value="1"/>
</dbReference>
<dbReference type="AlphaFoldDB" id="A0A948TGK5"/>
<proteinExistence type="predicted"/>
<dbReference type="InterPro" id="IPR029028">
    <property type="entry name" value="Alpha/beta_knot_MTases"/>
</dbReference>
<reference evidence="4" key="1">
    <citation type="journal article" date="2021" name="PeerJ">
        <title>Extensive microbial diversity within the chicken gut microbiome revealed by metagenomics and culture.</title>
        <authorList>
            <person name="Gilroy R."/>
            <person name="Ravi A."/>
            <person name="Getino M."/>
            <person name="Pursley I."/>
            <person name="Horton D.L."/>
            <person name="Alikhan N.F."/>
            <person name="Baker D."/>
            <person name="Gharbi K."/>
            <person name="Hall N."/>
            <person name="Watson M."/>
            <person name="Adriaenssens E.M."/>
            <person name="Foster-Nyarko E."/>
            <person name="Jarju S."/>
            <person name="Secka A."/>
            <person name="Antonio M."/>
            <person name="Oren A."/>
            <person name="Chaudhuri R.R."/>
            <person name="La Ragione R."/>
            <person name="Hildebrand F."/>
            <person name="Pallen M.J."/>
        </authorList>
    </citation>
    <scope>NUCLEOTIDE SEQUENCE</scope>
    <source>
        <strain evidence="4">378</strain>
    </source>
</reference>
<dbReference type="SMART" id="SM00967">
    <property type="entry name" value="SpoU_sub_bind"/>
    <property type="match status" value="1"/>
</dbReference>
<dbReference type="CDD" id="cd18103">
    <property type="entry name" value="SpoU-like_RlmB"/>
    <property type="match status" value="1"/>
</dbReference>
<dbReference type="Pfam" id="PF00588">
    <property type="entry name" value="SpoU_methylase"/>
    <property type="match status" value="1"/>
</dbReference>
<keyword evidence="1" id="KW-0489">Methyltransferase</keyword>
<gene>
    <name evidence="4" type="primary">rlmB</name>
    <name evidence="4" type="ORF">H9847_06675</name>
</gene>
<dbReference type="GO" id="GO:0003723">
    <property type="term" value="F:RNA binding"/>
    <property type="evidence" value="ECO:0007669"/>
    <property type="project" value="InterPro"/>
</dbReference>
<dbReference type="Pfam" id="PF08032">
    <property type="entry name" value="SpoU_sub_bind"/>
    <property type="match status" value="1"/>
</dbReference>
<organism evidence="4 5">
    <name type="scientific">Candidatus Anaerobiospirillum pullicola</name>
    <dbReference type="NCBI Taxonomy" id="2838451"/>
    <lineage>
        <taxon>Bacteria</taxon>
        <taxon>Pseudomonadati</taxon>
        <taxon>Pseudomonadota</taxon>
        <taxon>Gammaproteobacteria</taxon>
        <taxon>Aeromonadales</taxon>
        <taxon>Succinivibrionaceae</taxon>
        <taxon>Anaerobiospirillum</taxon>
    </lineage>
</organism>
<dbReference type="Proteomes" id="UP000733611">
    <property type="component" value="Unassembled WGS sequence"/>
</dbReference>
<sequence length="259" mass="28171">MQVQKKSRNRELVYGINAVEQAIETSPEKILSAWIAKGREDDKRISKLVQRLASYGVVTQVAMRHFLDEKCEGGVHQGIVLEMKATPPKNEHDLDELLDSLQEQKEAPFLLVLDGVTDPRNLGAAMRSAWAAGAHGVVVPKDKSAPFSPAARKTASGAASELPLFVVTNLARVLDDFAERDIKIIGMDGAAEHDIYSTDLKGPLAIVMGSEESGMRRLTREKCTDITKIPMAAGVESLNVSVAAGVVLFEAVRQRQNLS</sequence>
<dbReference type="PANTHER" id="PTHR46429">
    <property type="entry name" value="23S RRNA (GUANOSINE-2'-O-)-METHYLTRANSFERASE RLMB"/>
    <property type="match status" value="1"/>
</dbReference>
<keyword evidence="2" id="KW-0808">Transferase</keyword>
<dbReference type="InterPro" id="IPR001537">
    <property type="entry name" value="SpoU_MeTrfase"/>
</dbReference>
<accession>A0A948TGK5</accession>
<dbReference type="SUPFAM" id="SSF75217">
    <property type="entry name" value="alpha/beta knot"/>
    <property type="match status" value="1"/>
</dbReference>
<dbReference type="InterPro" id="IPR013123">
    <property type="entry name" value="SpoU_subst-bd"/>
</dbReference>